<dbReference type="InParanoid" id="A0A2J6SWC2"/>
<dbReference type="PROSITE" id="PS51419">
    <property type="entry name" value="RAB"/>
    <property type="match status" value="1"/>
</dbReference>
<evidence type="ECO:0008006" key="5">
    <source>
        <dbReference type="Google" id="ProtNLM"/>
    </source>
</evidence>
<evidence type="ECO:0000313" key="3">
    <source>
        <dbReference type="EMBL" id="PMD54963.1"/>
    </source>
</evidence>
<dbReference type="STRING" id="1095630.A0A2J6SWC2"/>
<dbReference type="Gene3D" id="3.40.50.300">
    <property type="entry name" value="P-loop containing nucleotide triphosphate hydrolases"/>
    <property type="match status" value="2"/>
</dbReference>
<evidence type="ECO:0000256" key="2">
    <source>
        <dbReference type="ARBA" id="ARBA00023134"/>
    </source>
</evidence>
<protein>
    <recommendedName>
        <fullName evidence="5">Ras-domain-containing protein</fullName>
    </recommendedName>
</protein>
<dbReference type="SMART" id="SM00173">
    <property type="entry name" value="RAS"/>
    <property type="match status" value="1"/>
</dbReference>
<dbReference type="SUPFAM" id="SSF52540">
    <property type="entry name" value="P-loop containing nucleoside triphosphate hydrolases"/>
    <property type="match status" value="1"/>
</dbReference>
<dbReference type="InterPro" id="IPR027417">
    <property type="entry name" value="P-loop_NTPase"/>
</dbReference>
<keyword evidence="4" id="KW-1185">Reference proteome</keyword>
<dbReference type="GO" id="GO:0016020">
    <property type="term" value="C:membrane"/>
    <property type="evidence" value="ECO:0007669"/>
    <property type="project" value="InterPro"/>
</dbReference>
<organism evidence="3 4">
    <name type="scientific">Hyaloscypha bicolor E</name>
    <dbReference type="NCBI Taxonomy" id="1095630"/>
    <lineage>
        <taxon>Eukaryota</taxon>
        <taxon>Fungi</taxon>
        <taxon>Dikarya</taxon>
        <taxon>Ascomycota</taxon>
        <taxon>Pezizomycotina</taxon>
        <taxon>Leotiomycetes</taxon>
        <taxon>Helotiales</taxon>
        <taxon>Hyaloscyphaceae</taxon>
        <taxon>Hyaloscypha</taxon>
        <taxon>Hyaloscypha bicolor</taxon>
    </lineage>
</organism>
<dbReference type="GeneID" id="36595313"/>
<proteinExistence type="predicted"/>
<dbReference type="Pfam" id="PF00071">
    <property type="entry name" value="Ras"/>
    <property type="match status" value="2"/>
</dbReference>
<dbReference type="EMBL" id="KZ613856">
    <property type="protein sequence ID" value="PMD54963.1"/>
    <property type="molecule type" value="Genomic_DNA"/>
</dbReference>
<dbReference type="PROSITE" id="PS51421">
    <property type="entry name" value="RAS"/>
    <property type="match status" value="1"/>
</dbReference>
<dbReference type="AlphaFoldDB" id="A0A2J6SWC2"/>
<keyword evidence="1" id="KW-0547">Nucleotide-binding</keyword>
<dbReference type="InterPro" id="IPR001806">
    <property type="entry name" value="Small_GTPase"/>
</dbReference>
<dbReference type="GO" id="GO:0005525">
    <property type="term" value="F:GTP binding"/>
    <property type="evidence" value="ECO:0007669"/>
    <property type="project" value="UniProtKB-KW"/>
</dbReference>
<reference evidence="3 4" key="1">
    <citation type="submission" date="2016-04" db="EMBL/GenBank/DDBJ databases">
        <title>A degradative enzymes factory behind the ericoid mycorrhizal symbiosis.</title>
        <authorList>
            <consortium name="DOE Joint Genome Institute"/>
            <person name="Martino E."/>
            <person name="Morin E."/>
            <person name="Grelet G."/>
            <person name="Kuo A."/>
            <person name="Kohler A."/>
            <person name="Daghino S."/>
            <person name="Barry K."/>
            <person name="Choi C."/>
            <person name="Cichocki N."/>
            <person name="Clum A."/>
            <person name="Copeland A."/>
            <person name="Hainaut M."/>
            <person name="Haridas S."/>
            <person name="Labutti K."/>
            <person name="Lindquist E."/>
            <person name="Lipzen A."/>
            <person name="Khouja H.-R."/>
            <person name="Murat C."/>
            <person name="Ohm R."/>
            <person name="Olson A."/>
            <person name="Spatafora J."/>
            <person name="Veneault-Fourrey C."/>
            <person name="Henrissat B."/>
            <person name="Grigoriev I."/>
            <person name="Martin F."/>
            <person name="Perotto S."/>
        </authorList>
    </citation>
    <scope>NUCLEOTIDE SEQUENCE [LARGE SCALE GENOMIC DNA]</scope>
    <source>
        <strain evidence="3 4">E</strain>
    </source>
</reference>
<dbReference type="OrthoDB" id="4500237at2759"/>
<dbReference type="PANTHER" id="PTHR24070">
    <property type="entry name" value="RAS, DI-RAS, AND RHEB FAMILY MEMBERS OF SMALL GTPASE SUPERFAMILY"/>
    <property type="match status" value="1"/>
</dbReference>
<dbReference type="GO" id="GO:0007165">
    <property type="term" value="P:signal transduction"/>
    <property type="evidence" value="ECO:0007669"/>
    <property type="project" value="InterPro"/>
</dbReference>
<evidence type="ECO:0000313" key="4">
    <source>
        <dbReference type="Proteomes" id="UP000235371"/>
    </source>
</evidence>
<gene>
    <name evidence="3" type="ORF">K444DRAFT_666900</name>
</gene>
<name>A0A2J6SWC2_9HELO</name>
<dbReference type="RefSeq" id="XP_024731867.1">
    <property type="nucleotide sequence ID" value="XM_024887237.1"/>
</dbReference>
<dbReference type="Proteomes" id="UP000235371">
    <property type="component" value="Unassembled WGS sequence"/>
</dbReference>
<accession>A0A2J6SWC2</accession>
<keyword evidence="2" id="KW-0342">GTP-binding</keyword>
<dbReference type="GO" id="GO:0003924">
    <property type="term" value="F:GTPase activity"/>
    <property type="evidence" value="ECO:0007669"/>
    <property type="project" value="InterPro"/>
</dbReference>
<dbReference type="InterPro" id="IPR020849">
    <property type="entry name" value="Small_GTPase_Ras-type"/>
</dbReference>
<evidence type="ECO:0000256" key="1">
    <source>
        <dbReference type="ARBA" id="ARBA00022741"/>
    </source>
</evidence>
<sequence length="337" mass="38824">MERPSRVGEIKILVLGESIRAVSALWTQFVWHVFSEDHTIESSSDFRKHIVVDGKPYLVYESTMDSSWEYRTLKFQYIRDAHAFILLYDVTSRYSFDLVLSFYMDILGKRHEPQPRVSCNSPGIVARSIELSQLSAGHTKGLMSLSQKLRVRLRIPKHPSDQSAEACTCFPRLPTELQLSILRMCLTSPDPIIDRKPHHNNVNMDILLVCKMFYNKGIKFYREANTFRPSMPVWIVADITNPSSRKQQVTSEDGKALADRLGCTFVESSSMIYDTVEPIFEGLVRECRIVKKIQKQHEVESSQPISAEVLEARKLLQRNRAWDFLARISMKATHRLS</sequence>